<name>A0A9D1FCR4_9FIRM</name>
<dbReference type="Proteomes" id="UP000824001">
    <property type="component" value="Unassembled WGS sequence"/>
</dbReference>
<comment type="caution">
    <text evidence="1">The sequence shown here is derived from an EMBL/GenBank/DDBJ whole genome shotgun (WGS) entry which is preliminary data.</text>
</comment>
<evidence type="ECO:0000313" key="2">
    <source>
        <dbReference type="Proteomes" id="UP000824001"/>
    </source>
</evidence>
<proteinExistence type="predicted"/>
<reference evidence="1" key="2">
    <citation type="journal article" date="2021" name="PeerJ">
        <title>Extensive microbial diversity within the chicken gut microbiome revealed by metagenomics and culture.</title>
        <authorList>
            <person name="Gilroy R."/>
            <person name="Ravi A."/>
            <person name="Getino M."/>
            <person name="Pursley I."/>
            <person name="Horton D.L."/>
            <person name="Alikhan N.F."/>
            <person name="Baker D."/>
            <person name="Gharbi K."/>
            <person name="Hall N."/>
            <person name="Watson M."/>
            <person name="Adriaenssens E.M."/>
            <person name="Foster-Nyarko E."/>
            <person name="Jarju S."/>
            <person name="Secka A."/>
            <person name="Antonio M."/>
            <person name="Oren A."/>
            <person name="Chaudhuri R.R."/>
            <person name="La Ragione R."/>
            <person name="Hildebrand F."/>
            <person name="Pallen M.J."/>
        </authorList>
    </citation>
    <scope>NUCLEOTIDE SEQUENCE</scope>
    <source>
        <strain evidence="1">ChiHjej10B9-9673</strain>
    </source>
</reference>
<protein>
    <submittedName>
        <fullName evidence="1">Uncharacterized protein</fullName>
    </submittedName>
</protein>
<sequence length="54" mass="6112">MEYFCPGCGERFAGYNDQMVRRQIEYASRLTHTLGASAAKEQLKESKNGVKDLL</sequence>
<accession>A0A9D1FCR4</accession>
<gene>
    <name evidence="1" type="ORF">IAC18_03005</name>
</gene>
<reference evidence="1" key="1">
    <citation type="submission" date="2020-10" db="EMBL/GenBank/DDBJ databases">
        <authorList>
            <person name="Gilroy R."/>
        </authorList>
    </citation>
    <scope>NUCLEOTIDE SEQUENCE</scope>
    <source>
        <strain evidence="1">ChiHjej10B9-9673</strain>
    </source>
</reference>
<evidence type="ECO:0000313" key="1">
    <source>
        <dbReference type="EMBL" id="HIS66513.1"/>
    </source>
</evidence>
<dbReference type="EMBL" id="DVJK01000082">
    <property type="protein sequence ID" value="HIS66513.1"/>
    <property type="molecule type" value="Genomic_DNA"/>
</dbReference>
<organism evidence="1 2">
    <name type="scientific">Candidatus Scatomorpha merdipullorum</name>
    <dbReference type="NCBI Taxonomy" id="2840927"/>
    <lineage>
        <taxon>Bacteria</taxon>
        <taxon>Bacillati</taxon>
        <taxon>Bacillota</taxon>
        <taxon>Clostridia</taxon>
        <taxon>Eubacteriales</taxon>
        <taxon>Candidatus Scatomorpha</taxon>
    </lineage>
</organism>
<dbReference type="AlphaFoldDB" id="A0A9D1FCR4"/>